<dbReference type="EMBL" id="CBTJ020000119">
    <property type="protein sequence ID" value="CDI04772.1"/>
    <property type="molecule type" value="Genomic_DNA"/>
</dbReference>
<dbReference type="AlphaFoldDB" id="W6MAI3"/>
<comment type="caution">
    <text evidence="2">The sequence shown here is derived from an EMBL/GenBank/DDBJ whole genome shotgun (WGS) entry which is preliminary data.</text>
</comment>
<feature type="region of interest" description="Disordered" evidence="1">
    <location>
        <begin position="240"/>
        <end position="295"/>
    </location>
</feature>
<evidence type="ECO:0008006" key="4">
    <source>
        <dbReference type="Google" id="ProtNLM"/>
    </source>
</evidence>
<reference evidence="2" key="1">
    <citation type="submission" date="2013-07" db="EMBL/GenBank/DDBJ databases">
        <authorList>
            <person name="McIlroy S."/>
        </authorList>
    </citation>
    <scope>NUCLEOTIDE SEQUENCE [LARGE SCALE GENOMIC DNA]</scope>
    <source>
        <strain evidence="2">Run_A_D11</strain>
    </source>
</reference>
<evidence type="ECO:0000313" key="2">
    <source>
        <dbReference type="EMBL" id="CDI04772.1"/>
    </source>
</evidence>
<protein>
    <recommendedName>
        <fullName evidence="4">DUF1845 domain-containing protein</fullName>
    </recommendedName>
</protein>
<evidence type="ECO:0000256" key="1">
    <source>
        <dbReference type="SAM" id="MobiDB-lite"/>
    </source>
</evidence>
<reference evidence="2" key="2">
    <citation type="submission" date="2014-03" db="EMBL/GenBank/DDBJ databases">
        <title>Candidatus Competibacter-lineage genomes retrieved from metagenomes reveal functional metabolic diversity.</title>
        <authorList>
            <person name="McIlroy S.J."/>
            <person name="Albertsen M."/>
            <person name="Andresen E.K."/>
            <person name="Saunders A.M."/>
            <person name="Kristiansen R."/>
            <person name="Stokholm-Bjerregaard M."/>
            <person name="Nielsen K.L."/>
            <person name="Nielsen P.H."/>
        </authorList>
    </citation>
    <scope>NUCLEOTIDE SEQUENCE</scope>
    <source>
        <strain evidence="2">Run_A_D11</strain>
    </source>
</reference>
<name>W6MAI3_9GAMM</name>
<gene>
    <name evidence="2" type="ORF">BN873_p70010</name>
</gene>
<dbReference type="Proteomes" id="UP000035760">
    <property type="component" value="Unassembled WGS sequence"/>
</dbReference>
<accession>W6MAI3</accession>
<keyword evidence="3" id="KW-1185">Reference proteome</keyword>
<feature type="compositionally biased region" description="Low complexity" evidence="1">
    <location>
        <begin position="241"/>
        <end position="271"/>
    </location>
</feature>
<evidence type="ECO:0000313" key="3">
    <source>
        <dbReference type="Proteomes" id="UP000035760"/>
    </source>
</evidence>
<sequence length="337" mass="36858">MALNAPITAHSQAAFQQGLTLGTHIAIKTYNRTLNRVDAALYLTTIISRLQGRASRAFEPEIAQVSEAIAHELRRLENFLDHERRAIQKLFKAALPPKEPRSLIYTQPVEVLPRVRTPQASDYIRLIGQLEQTIRQLDQLWAMGALIEVEHLQRQNELFRSFIRVCQGIERLARGLARRVQGQDREGRGVYRDMLMKRTGRSPGQEKPESIPAEESENMTGQEAASLVEMETLAFHWSATSPETDPAADPEAPPSSAAPAPDSSASAFEAPVADRRVWAAEADAPESGSETVPASVETGACVSDAASVVEAVTTDPGVKPTRRPRIGEILAAARTSG</sequence>
<feature type="compositionally biased region" description="Basic and acidic residues" evidence="1">
    <location>
        <begin position="182"/>
        <end position="196"/>
    </location>
</feature>
<feature type="region of interest" description="Disordered" evidence="1">
    <location>
        <begin position="182"/>
        <end position="221"/>
    </location>
</feature>
<organism evidence="2 3">
    <name type="scientific">Candidatus Competibacter denitrificans Run_A_D11</name>
    <dbReference type="NCBI Taxonomy" id="1400863"/>
    <lineage>
        <taxon>Bacteria</taxon>
        <taxon>Pseudomonadati</taxon>
        <taxon>Pseudomonadota</taxon>
        <taxon>Gammaproteobacteria</taxon>
        <taxon>Candidatus Competibacteraceae</taxon>
        <taxon>Candidatus Competibacter</taxon>
    </lineage>
</organism>
<dbReference type="RefSeq" id="WP_048677189.1">
    <property type="nucleotide sequence ID" value="NZ_CBTJ020000119.1"/>
</dbReference>
<proteinExistence type="predicted"/>